<keyword evidence="1" id="KW-0645">Protease</keyword>
<feature type="domain" description="GAG-pre-integrase" evidence="4">
    <location>
        <begin position="520"/>
        <end position="570"/>
    </location>
</feature>
<evidence type="ECO:0000259" key="4">
    <source>
        <dbReference type="Pfam" id="PF13976"/>
    </source>
</evidence>
<sequence>MVGFKMDYFKGMSYDYICPIFEKYFNSNVAFLEKIKEHMEEEENKALKKTESSKEKVVKKQKLDEEVEELKKHQQIVPNNDDNVYTEATPLAFKVPIIYFEIYTENNKPYFKIIRADGTHQLFLSFLSLLRNFDREDLEGESVNDMKSKFDKLVKFEGQNFRWWQKNMHFLLTTLKVVYILSTASPVWSENETLETTRKRMKGENDEYICRGHILNGMSNSLFDIYQNDESSKAFWESLESKYTAEDASATKFLVSSFMNYKMVDTSPIMEQYHEMLRILGQYTQHSLMMDKAILVVVIIDKLSPSWNEFKHGLKHKKEELNLVQLNSHLQIEEGLRNQELDNNPKGKTKLDHLLSTWLKEMEPKIPTTIRTKESSKVVTINLPTRRDDEVAWWVDSGATSHVSRDLYWFQVCKSIEEGSFVKMGNVATKPIKGIGCVLLNFTSVKTLCLDNVLYVPRIQKNLVSKIVLNKCGYKQVLESDKYILSRHGSFVGFGYVCNGMNRLILNYPLFNASACMITSSNSNSLSKSELWHARLGHVHYKRMRDMSKVSLIPAFNMTHESCKTCMLTKITRQPFKGVNWESRVLDLIHSDLCDFHANPSLGHNKFYVIEPNDYVLVNSIIKSRDAIFDEEWFTYISRPRGMIQPSFCKIVEDEVEGTDDVPGPSVPRKSTRTRKAKSFGSDFQLYLVEGTRDKTLSQPLAAIDDLVIHQIDVKTTFLNGDLDEEIYMKQPRGFMMPRHESKVCKLKKSLYGLKQAPKQWHQKFDDVVLSNHFSLNQADKCVYSKFDASGKGVIICLYVDDMLIFVTEQNQVNKTKEFFSSKFDMKDLGEAELEYFKAIGYLMYAMISTRLAIAFAVGKLSRYTSNPSALHWQDLGFSDVSWINNMEDHSSMSGWVFFLRRGAISWALKKQTCITSSTIESEFMALAAASNEAQWLRNLVYEIPLWPKPISTISIRCDSAATLAKAYSQVYNGKSRHLGVIHSMIRELIMNGVISVEFVKTQLNLADFCDHKFLIKIEVSVIMTNGESVNDMTSKFDKLKFQGTCYNCDQPGHRVANYKMPKRLNLRQDNMVNDNMDMIAMVSDVIAMISEVELAVDNGEKLYMGNSATADLKGQRDVILKMRSEKELKLTNVLYGCSQESCVWRYAMNGMFKLNVIVVKNDFNKVNSSAYLIESSNVWHGRLRHVCYVYLLKSKDEAIDKFILYKTKVKNQLGRKIKVVRSDRGENKPTSYREAVTSSEGQQWKEAIKSEIDSILQNHTWELIDLSPGCKTLGYKWILKKKMKANGTIDKYKARLIIKGFRQEGLDYFDTYSPITRIASIRMILAIAALRNLEVHQMYVNTAFLNSDLEEEIYMNQPEGFIALGQ</sequence>
<dbReference type="GO" id="GO:0004190">
    <property type="term" value="F:aspartic-type endopeptidase activity"/>
    <property type="evidence" value="ECO:0007669"/>
    <property type="project" value="UniProtKB-KW"/>
</dbReference>
<dbReference type="CDD" id="cd09272">
    <property type="entry name" value="RNase_HI_RT_Ty1"/>
    <property type="match status" value="1"/>
</dbReference>
<keyword evidence="1" id="KW-0064">Aspartyl protease</keyword>
<dbReference type="Pfam" id="PF13976">
    <property type="entry name" value="gag_pre-integrs"/>
    <property type="match status" value="1"/>
</dbReference>
<dbReference type="Pfam" id="PF14223">
    <property type="entry name" value="Retrotran_gag_2"/>
    <property type="match status" value="1"/>
</dbReference>
<feature type="domain" description="Retrovirus-related Pol polyprotein from transposon TNT 1-94-like beta-barrel" evidence="5">
    <location>
        <begin position="393"/>
        <end position="474"/>
    </location>
</feature>
<protein>
    <submittedName>
        <fullName evidence="6">Zinc finger, CCHC-type</fullName>
    </submittedName>
</protein>
<dbReference type="InterPro" id="IPR025724">
    <property type="entry name" value="GAG-pre-integrase_dom"/>
</dbReference>
<feature type="coiled-coil region" evidence="2">
    <location>
        <begin position="29"/>
        <end position="73"/>
    </location>
</feature>
<evidence type="ECO:0000259" key="3">
    <source>
        <dbReference type="Pfam" id="PF07727"/>
    </source>
</evidence>
<dbReference type="SUPFAM" id="SSF56672">
    <property type="entry name" value="DNA/RNA polymerases"/>
    <property type="match status" value="1"/>
</dbReference>
<evidence type="ECO:0000313" key="6">
    <source>
        <dbReference type="EMBL" id="GEV97328.1"/>
    </source>
</evidence>
<proteinExistence type="predicted"/>
<feature type="domain" description="Reverse transcriptase Ty1/copia-type" evidence="3">
    <location>
        <begin position="1259"/>
        <end position="1364"/>
    </location>
</feature>
<evidence type="ECO:0000259" key="5">
    <source>
        <dbReference type="Pfam" id="PF22936"/>
    </source>
</evidence>
<dbReference type="InterPro" id="IPR043502">
    <property type="entry name" value="DNA/RNA_pol_sf"/>
</dbReference>
<accession>A0A699GVA6</accession>
<name>A0A699GVA6_TANCI</name>
<dbReference type="InterPro" id="IPR013103">
    <property type="entry name" value="RVT_2"/>
</dbReference>
<dbReference type="PANTHER" id="PTHR47592:SF29">
    <property type="entry name" value="ZINC FINGER, CCHC-TYPE"/>
    <property type="match status" value="1"/>
</dbReference>
<feature type="domain" description="Reverse transcriptase Ty1/copia-type" evidence="3">
    <location>
        <begin position="700"/>
        <end position="833"/>
    </location>
</feature>
<dbReference type="Pfam" id="PF07727">
    <property type="entry name" value="RVT_2"/>
    <property type="match status" value="2"/>
</dbReference>
<organism evidence="6">
    <name type="scientific">Tanacetum cinerariifolium</name>
    <name type="common">Dalmatian daisy</name>
    <name type="synonym">Chrysanthemum cinerariifolium</name>
    <dbReference type="NCBI Taxonomy" id="118510"/>
    <lineage>
        <taxon>Eukaryota</taxon>
        <taxon>Viridiplantae</taxon>
        <taxon>Streptophyta</taxon>
        <taxon>Embryophyta</taxon>
        <taxon>Tracheophyta</taxon>
        <taxon>Spermatophyta</taxon>
        <taxon>Magnoliopsida</taxon>
        <taxon>eudicotyledons</taxon>
        <taxon>Gunneridae</taxon>
        <taxon>Pentapetalae</taxon>
        <taxon>asterids</taxon>
        <taxon>campanulids</taxon>
        <taxon>Asterales</taxon>
        <taxon>Asteraceae</taxon>
        <taxon>Asteroideae</taxon>
        <taxon>Anthemideae</taxon>
        <taxon>Anthemidinae</taxon>
        <taxon>Tanacetum</taxon>
    </lineage>
</organism>
<comment type="caution">
    <text evidence="6">The sequence shown here is derived from an EMBL/GenBank/DDBJ whole genome shotgun (WGS) entry which is preliminary data.</text>
</comment>
<reference evidence="6" key="1">
    <citation type="journal article" date="2019" name="Sci. Rep.">
        <title>Draft genome of Tanacetum cinerariifolium, the natural source of mosquito coil.</title>
        <authorList>
            <person name="Yamashiro T."/>
            <person name="Shiraishi A."/>
            <person name="Satake H."/>
            <person name="Nakayama K."/>
        </authorList>
    </citation>
    <scope>NUCLEOTIDE SEQUENCE</scope>
</reference>
<dbReference type="PANTHER" id="PTHR47592">
    <property type="entry name" value="PBF68 PROTEIN"/>
    <property type="match status" value="1"/>
</dbReference>
<keyword evidence="1" id="KW-0378">Hydrolase</keyword>
<evidence type="ECO:0000256" key="2">
    <source>
        <dbReference type="SAM" id="Coils"/>
    </source>
</evidence>
<keyword evidence="2" id="KW-0175">Coiled coil</keyword>
<dbReference type="EMBL" id="BKCJ010040589">
    <property type="protein sequence ID" value="GEV97328.1"/>
    <property type="molecule type" value="Genomic_DNA"/>
</dbReference>
<evidence type="ECO:0000256" key="1">
    <source>
        <dbReference type="ARBA" id="ARBA00022750"/>
    </source>
</evidence>
<dbReference type="Pfam" id="PF22936">
    <property type="entry name" value="Pol_BBD"/>
    <property type="match status" value="1"/>
</dbReference>
<dbReference type="InterPro" id="IPR054722">
    <property type="entry name" value="PolX-like_BBD"/>
</dbReference>
<gene>
    <name evidence="6" type="ORF">Tci_169305</name>
</gene>